<dbReference type="RefSeq" id="WP_250340712.1">
    <property type="nucleotide sequence ID" value="NZ_CP063231.1"/>
</dbReference>
<reference evidence="11" key="1">
    <citation type="submission" date="2020-10" db="EMBL/GenBank/DDBJ databases">
        <title>Whole-genome sequence of Luteibacter sp. EIF3.</title>
        <authorList>
            <person name="Friedrich I."/>
            <person name="Hertel R."/>
            <person name="Daniel R."/>
        </authorList>
    </citation>
    <scope>NUCLEOTIDE SEQUENCE</scope>
    <source>
        <strain evidence="11">EIF3</strain>
    </source>
</reference>
<organism evidence="11 12">
    <name type="scientific">Luteibacter flocculans</name>
    <dbReference type="NCBI Taxonomy" id="2780091"/>
    <lineage>
        <taxon>Bacteria</taxon>
        <taxon>Pseudomonadati</taxon>
        <taxon>Pseudomonadota</taxon>
        <taxon>Gammaproteobacteria</taxon>
        <taxon>Lysobacterales</taxon>
        <taxon>Rhodanobacteraceae</taxon>
        <taxon>Luteibacter</taxon>
    </lineage>
</organism>
<name>A0ABY4TBN8_9GAMM</name>
<evidence type="ECO:0000256" key="5">
    <source>
        <dbReference type="ARBA" id="ARBA00022763"/>
    </source>
</evidence>
<dbReference type="SMART" id="SM00481">
    <property type="entry name" value="POLIIIAc"/>
    <property type="match status" value="1"/>
</dbReference>
<keyword evidence="1 9" id="KW-0963">Cytoplasm</keyword>
<dbReference type="InterPro" id="IPR016195">
    <property type="entry name" value="Pol/histidinol_Pase-like"/>
</dbReference>
<comment type="catalytic activity">
    <reaction evidence="8 9">
        <text>DNA(n) + a 2'-deoxyribonucleoside 5'-triphosphate = DNA(n+1) + diphosphate</text>
        <dbReference type="Rhea" id="RHEA:22508"/>
        <dbReference type="Rhea" id="RHEA-COMP:17339"/>
        <dbReference type="Rhea" id="RHEA-COMP:17340"/>
        <dbReference type="ChEBI" id="CHEBI:33019"/>
        <dbReference type="ChEBI" id="CHEBI:61560"/>
        <dbReference type="ChEBI" id="CHEBI:173112"/>
        <dbReference type="EC" id="2.7.7.7"/>
    </reaction>
</comment>
<dbReference type="InterPro" id="IPR004013">
    <property type="entry name" value="PHP_dom"/>
</dbReference>
<evidence type="ECO:0000313" key="11">
    <source>
        <dbReference type="EMBL" id="URL60309.1"/>
    </source>
</evidence>
<gene>
    <name evidence="9" type="primary">dnaE2</name>
    <name evidence="11" type="ORF">IM816_07290</name>
</gene>
<evidence type="ECO:0000256" key="8">
    <source>
        <dbReference type="ARBA" id="ARBA00049244"/>
    </source>
</evidence>
<dbReference type="Proteomes" id="UP001056681">
    <property type="component" value="Chromosome"/>
</dbReference>
<dbReference type="NCBIfam" id="NF004225">
    <property type="entry name" value="PRK05672.1"/>
    <property type="match status" value="1"/>
</dbReference>
<dbReference type="Pfam" id="PF02811">
    <property type="entry name" value="PHP"/>
    <property type="match status" value="1"/>
</dbReference>
<keyword evidence="2 9" id="KW-0808">Transferase</keyword>
<dbReference type="PANTHER" id="PTHR32294:SF4">
    <property type="entry name" value="ERROR-PRONE DNA POLYMERASE"/>
    <property type="match status" value="1"/>
</dbReference>
<keyword evidence="3 9" id="KW-0548">Nucleotidyltransferase</keyword>
<accession>A0ABY4TBN8</accession>
<evidence type="ECO:0000256" key="9">
    <source>
        <dbReference type="HAMAP-Rule" id="MF_01902"/>
    </source>
</evidence>
<keyword evidence="4 9" id="KW-0235">DNA replication</keyword>
<comment type="subcellular location">
    <subcellularLocation>
        <location evidence="9">Cytoplasm</location>
    </subcellularLocation>
</comment>
<dbReference type="InterPro" id="IPR003141">
    <property type="entry name" value="Pol/His_phosphatase_N"/>
</dbReference>
<feature type="domain" description="Polymerase/histidinol phosphatase N-terminal" evidence="10">
    <location>
        <begin position="22"/>
        <end position="89"/>
    </location>
</feature>
<dbReference type="HAMAP" id="MF_01902">
    <property type="entry name" value="DNApol_error_prone"/>
    <property type="match status" value="1"/>
</dbReference>
<dbReference type="EC" id="2.7.7.7" evidence="9"/>
<evidence type="ECO:0000259" key="10">
    <source>
        <dbReference type="SMART" id="SM00481"/>
    </source>
</evidence>
<evidence type="ECO:0000256" key="7">
    <source>
        <dbReference type="ARBA" id="ARBA00023204"/>
    </source>
</evidence>
<comment type="similarity">
    <text evidence="9">Belongs to the DNA polymerase type-C family. DnaE2 subfamily.</text>
</comment>
<dbReference type="InterPro" id="IPR011708">
    <property type="entry name" value="DNA_pol3_alpha_NTPase_dom"/>
</dbReference>
<dbReference type="InterPro" id="IPR040982">
    <property type="entry name" value="DNA_pol3_finger"/>
</dbReference>
<dbReference type="Pfam" id="PF17657">
    <property type="entry name" value="DNA_pol3_finger"/>
    <property type="match status" value="1"/>
</dbReference>
<dbReference type="NCBIfam" id="TIGR00594">
    <property type="entry name" value="polc"/>
    <property type="match status" value="1"/>
</dbReference>
<evidence type="ECO:0000256" key="4">
    <source>
        <dbReference type="ARBA" id="ARBA00022705"/>
    </source>
</evidence>
<comment type="function">
    <text evidence="9">DNA polymerase involved in damage-induced mutagenesis and translesion synthesis (TLS). It is not the major replicative DNA polymerase.</text>
</comment>
<keyword evidence="6 9" id="KW-0239">DNA-directed DNA polymerase</keyword>
<evidence type="ECO:0000256" key="6">
    <source>
        <dbReference type="ARBA" id="ARBA00022932"/>
    </source>
</evidence>
<dbReference type="Gene3D" id="3.20.20.140">
    <property type="entry name" value="Metal-dependent hydrolases"/>
    <property type="match status" value="1"/>
</dbReference>
<keyword evidence="7 9" id="KW-0234">DNA repair</keyword>
<dbReference type="Gene3D" id="1.10.150.870">
    <property type="match status" value="1"/>
</dbReference>
<sequence>MSIDTTHLLPANDEAAEAPAYAELHALSDFSFQRGASSARELFERAKSIGYTALAITDECSLSGIVRGLEASLDTGVPLIVGSELRLSDGTVVVLLVENQAGYAELCRLITLGRRRATKGNYELHRTDLEALGQGLCLLWCPGPYAVTDPATHEARAVWVAAHFGGRAWLAVELHRGQHDEAALTAWRELGARHGLPCVAAGDVHMHVRSRRALQDVMTAIRLNTPLAEAGHALFPNGERHLRQREAIARIYPRDIVEETLVIAARCTGFDIRGIHYVYPRELVPEGMDQAAHLRRLTFAGAATRWPEGVSPDIVERIEKELDLIAQKQYEAFFLTVADIVHFARSKNILCQGRGSAANSAVCFCLGITEVNPAQISTLFERFISLERDEPPDIDVDFEHERREEVLQYVFNKYGRERAALAATVISYRSKSAARDVGRALGLSEDQLDQLSRAYSHAHGDVPIPERLRERGFDTSSRVIRHLIYLVDELVGMPRHLSQHVGGFVISDTPLHHLVPVENAAMDERTVIQWDKDDLETMKLLKVDCLALGMLTCMRKAIDLLRAQGGPDYRRLADIPENDDATYAMIQKADTVGVFQIESRAQMSMLPRLKPKAYYDLVIQVAIVRPGPIQGGMVHPYLQRRKMQEPVVYEKGVKPVLERTLGVPIFQEQVMKLLQVVAEFSADESDDLRRSMAAWKRRGGLEKFEPKIRENMAKNGYSPEFTQQIIDQIKGFGSYGFPESHAAGFALIAYASSYLKCHHPEVFTCALLNSQPMGFYAPAQLVADARKHGVEVRPPDVTASYWDCTLEPVASNPHTHALRLGLRMIAGLSVGLGERIATARAQSPFRDLADLCQRASLNRFERERLADAGALRVLSGHRHRARWESSGIERGLPLIHAVAEERPALRPPSLAENVFADYATHGLSLAAHPLQLIRKALLARRARRASDLGDQRHGTWVRHAGLVTVRQRPQTASGITFVTLEDETGQVNVVVRPRVAEACRRALLDAVLLAVDGQWQAIDGVHHLVAARLHDYSDLLPTLDSVSRDFH</sequence>
<evidence type="ECO:0000256" key="3">
    <source>
        <dbReference type="ARBA" id="ARBA00022695"/>
    </source>
</evidence>
<evidence type="ECO:0000256" key="2">
    <source>
        <dbReference type="ARBA" id="ARBA00022679"/>
    </source>
</evidence>
<dbReference type="InterPro" id="IPR023073">
    <property type="entry name" value="DnaE2"/>
</dbReference>
<dbReference type="CDD" id="cd07434">
    <property type="entry name" value="PHP_PolIIIA_DnaE2"/>
    <property type="match status" value="1"/>
</dbReference>
<evidence type="ECO:0000256" key="1">
    <source>
        <dbReference type="ARBA" id="ARBA00022490"/>
    </source>
</evidence>
<keyword evidence="12" id="KW-1185">Reference proteome</keyword>
<proteinExistence type="inferred from homology"/>
<evidence type="ECO:0000313" key="12">
    <source>
        <dbReference type="Proteomes" id="UP001056681"/>
    </source>
</evidence>
<dbReference type="Pfam" id="PF14579">
    <property type="entry name" value="HHH_6"/>
    <property type="match status" value="1"/>
</dbReference>
<dbReference type="EMBL" id="CP063231">
    <property type="protein sequence ID" value="URL60309.1"/>
    <property type="molecule type" value="Genomic_DNA"/>
</dbReference>
<dbReference type="Pfam" id="PF07733">
    <property type="entry name" value="DNA_pol3_alpha"/>
    <property type="match status" value="1"/>
</dbReference>
<dbReference type="InterPro" id="IPR029460">
    <property type="entry name" value="DNAPol_HHH"/>
</dbReference>
<dbReference type="CDD" id="cd04485">
    <property type="entry name" value="DnaE_OBF"/>
    <property type="match status" value="1"/>
</dbReference>
<protein>
    <recommendedName>
        <fullName evidence="9">Error-prone DNA polymerase</fullName>
        <ecNumber evidence="9">2.7.7.7</ecNumber>
    </recommendedName>
</protein>
<dbReference type="SUPFAM" id="SSF89550">
    <property type="entry name" value="PHP domain-like"/>
    <property type="match status" value="1"/>
</dbReference>
<dbReference type="PANTHER" id="PTHR32294">
    <property type="entry name" value="DNA POLYMERASE III SUBUNIT ALPHA"/>
    <property type="match status" value="1"/>
</dbReference>
<dbReference type="InterPro" id="IPR004805">
    <property type="entry name" value="DnaE2/DnaE/PolC"/>
</dbReference>
<keyword evidence="5 9" id="KW-0227">DNA damage</keyword>